<dbReference type="CDD" id="cd06260">
    <property type="entry name" value="DUF820-like"/>
    <property type="match status" value="1"/>
</dbReference>
<evidence type="ECO:0000313" key="3">
    <source>
        <dbReference type="Proteomes" id="UP000317318"/>
    </source>
</evidence>
<feature type="domain" description="Putative restriction endonuclease" evidence="1">
    <location>
        <begin position="48"/>
        <end position="210"/>
    </location>
</feature>
<keyword evidence="3" id="KW-1185">Reference proteome</keyword>
<gene>
    <name evidence="2" type="ORF">Pan189_00950</name>
</gene>
<reference evidence="2 3" key="1">
    <citation type="submission" date="2019-02" db="EMBL/GenBank/DDBJ databases">
        <title>Deep-cultivation of Planctomycetes and their phenomic and genomic characterization uncovers novel biology.</title>
        <authorList>
            <person name="Wiegand S."/>
            <person name="Jogler M."/>
            <person name="Boedeker C."/>
            <person name="Pinto D."/>
            <person name="Vollmers J."/>
            <person name="Rivas-Marin E."/>
            <person name="Kohn T."/>
            <person name="Peeters S.H."/>
            <person name="Heuer A."/>
            <person name="Rast P."/>
            <person name="Oberbeckmann S."/>
            <person name="Bunk B."/>
            <person name="Jeske O."/>
            <person name="Meyerdierks A."/>
            <person name="Storesund J.E."/>
            <person name="Kallscheuer N."/>
            <person name="Luecker S."/>
            <person name="Lage O.M."/>
            <person name="Pohl T."/>
            <person name="Merkel B.J."/>
            <person name="Hornburger P."/>
            <person name="Mueller R.-W."/>
            <person name="Bruemmer F."/>
            <person name="Labrenz M."/>
            <person name="Spormann A.M."/>
            <person name="Op den Camp H."/>
            <person name="Overmann J."/>
            <person name="Amann R."/>
            <person name="Jetten M.S.M."/>
            <person name="Mascher T."/>
            <person name="Medema M.H."/>
            <person name="Devos D.P."/>
            <person name="Kaster A.-K."/>
            <person name="Ovreas L."/>
            <person name="Rohde M."/>
            <person name="Galperin M.Y."/>
            <person name="Jogler C."/>
        </authorList>
    </citation>
    <scope>NUCLEOTIDE SEQUENCE [LARGE SCALE GENOMIC DNA]</scope>
    <source>
        <strain evidence="2 3">Pan189</strain>
    </source>
</reference>
<protein>
    <recommendedName>
        <fullName evidence="1">Putative restriction endonuclease domain-containing protein</fullName>
    </recommendedName>
</protein>
<accession>A0A517QVR3</accession>
<dbReference type="KEGG" id="svp:Pan189_00950"/>
<evidence type="ECO:0000259" key="1">
    <source>
        <dbReference type="Pfam" id="PF05685"/>
    </source>
</evidence>
<dbReference type="InterPro" id="IPR011335">
    <property type="entry name" value="Restrct_endonuc-II-like"/>
</dbReference>
<dbReference type="InterPro" id="IPR008538">
    <property type="entry name" value="Uma2"/>
</dbReference>
<dbReference type="SUPFAM" id="SSF52980">
    <property type="entry name" value="Restriction endonuclease-like"/>
    <property type="match status" value="1"/>
</dbReference>
<dbReference type="RefSeq" id="WP_145362010.1">
    <property type="nucleotide sequence ID" value="NZ_CP036268.1"/>
</dbReference>
<dbReference type="Proteomes" id="UP000317318">
    <property type="component" value="Chromosome"/>
</dbReference>
<dbReference type="AlphaFoldDB" id="A0A517QVR3"/>
<name>A0A517QVR3_9PLAN</name>
<dbReference type="OrthoDB" id="274259at2"/>
<dbReference type="Pfam" id="PF05685">
    <property type="entry name" value="Uma2"/>
    <property type="match status" value="1"/>
</dbReference>
<dbReference type="InterPro" id="IPR012296">
    <property type="entry name" value="Nuclease_put_TT1808"/>
</dbReference>
<sequence>MSTAFAPSPTVADTSAALTAADLVDKFGPIRLSRIRWEPLPGTATDEDYFEQLPSCKVLELVDGVLVEKPKGYEEGRLAMRLGFLLMTFIEEHDLGECVGPDGMLTMSTDNIRLPDVSFTAKDRAPKDRSQAAPRIAPNLCVEILSPSNTKREIENKVAEFFASGVDVVWIIDPKAKSALIYRDGQIVDTLDEAGVLKGEGPLAGFELSLSELFRMPDGRP</sequence>
<dbReference type="EMBL" id="CP036268">
    <property type="protein sequence ID" value="QDT35742.1"/>
    <property type="molecule type" value="Genomic_DNA"/>
</dbReference>
<dbReference type="PANTHER" id="PTHR34107">
    <property type="entry name" value="SLL0198 PROTEIN-RELATED"/>
    <property type="match status" value="1"/>
</dbReference>
<evidence type="ECO:0000313" key="2">
    <source>
        <dbReference type="EMBL" id="QDT35742.1"/>
    </source>
</evidence>
<proteinExistence type="predicted"/>
<dbReference type="Gene3D" id="3.90.1570.10">
    <property type="entry name" value="tt1808, chain A"/>
    <property type="match status" value="1"/>
</dbReference>
<organism evidence="2 3">
    <name type="scientific">Stratiformator vulcanicus</name>
    <dbReference type="NCBI Taxonomy" id="2527980"/>
    <lineage>
        <taxon>Bacteria</taxon>
        <taxon>Pseudomonadati</taxon>
        <taxon>Planctomycetota</taxon>
        <taxon>Planctomycetia</taxon>
        <taxon>Planctomycetales</taxon>
        <taxon>Planctomycetaceae</taxon>
        <taxon>Stratiformator</taxon>
    </lineage>
</organism>
<dbReference type="PANTHER" id="PTHR34107:SF1">
    <property type="entry name" value="SLL0198 PROTEIN"/>
    <property type="match status" value="1"/>
</dbReference>